<dbReference type="EMBL" id="JACJVQ010000005">
    <property type="protein sequence ID" value="MBB6633927.1"/>
    <property type="molecule type" value="Genomic_DNA"/>
</dbReference>
<feature type="compositionally biased region" description="Basic residues" evidence="1">
    <location>
        <begin position="40"/>
        <end position="62"/>
    </location>
</feature>
<evidence type="ECO:0000256" key="2">
    <source>
        <dbReference type="SAM" id="SignalP"/>
    </source>
</evidence>
<feature type="chain" id="PRO_5032416274" description="Acid-shock protein" evidence="2">
    <location>
        <begin position="25"/>
        <end position="96"/>
    </location>
</feature>
<dbReference type="AlphaFoldDB" id="A0A841SWC2"/>
<gene>
    <name evidence="3" type="ORF">H7B67_07385</name>
</gene>
<evidence type="ECO:0000313" key="4">
    <source>
        <dbReference type="Proteomes" id="UP000535838"/>
    </source>
</evidence>
<name>A0A841SWC2_9BACL</name>
<dbReference type="RefSeq" id="WP_185119134.1">
    <property type="nucleotide sequence ID" value="NZ_JACJVQ010000005.1"/>
</dbReference>
<feature type="signal peptide" evidence="2">
    <location>
        <begin position="1"/>
        <end position="24"/>
    </location>
</feature>
<sequence>MKKVAIAVLSGCLLLTAASATASAAPAEHHKMHAKSETKHKMHAKSTHKLHAKSAHKHKLKAKSAEKGKILGKSKFKAKAITPKALPKTGYGGVSE</sequence>
<dbReference type="Proteomes" id="UP000535838">
    <property type="component" value="Unassembled WGS sequence"/>
</dbReference>
<keyword evidence="2" id="KW-0732">Signal</keyword>
<proteinExistence type="predicted"/>
<keyword evidence="4" id="KW-1185">Reference proteome</keyword>
<comment type="caution">
    <text evidence="3">The sequence shown here is derived from an EMBL/GenBank/DDBJ whole genome shotgun (WGS) entry which is preliminary data.</text>
</comment>
<accession>A0A841SWC2</accession>
<evidence type="ECO:0008006" key="5">
    <source>
        <dbReference type="Google" id="ProtNLM"/>
    </source>
</evidence>
<evidence type="ECO:0000256" key="1">
    <source>
        <dbReference type="SAM" id="MobiDB-lite"/>
    </source>
</evidence>
<evidence type="ECO:0000313" key="3">
    <source>
        <dbReference type="EMBL" id="MBB6633927.1"/>
    </source>
</evidence>
<protein>
    <recommendedName>
        <fullName evidence="5">Acid-shock protein</fullName>
    </recommendedName>
</protein>
<feature type="region of interest" description="Disordered" evidence="1">
    <location>
        <begin position="22"/>
        <end position="69"/>
    </location>
</feature>
<reference evidence="3 4" key="1">
    <citation type="submission" date="2020-08" db="EMBL/GenBank/DDBJ databases">
        <title>Cohnella phylogeny.</title>
        <authorList>
            <person name="Dunlap C."/>
        </authorList>
    </citation>
    <scope>NUCLEOTIDE SEQUENCE [LARGE SCALE GENOMIC DNA]</scope>
    <source>
        <strain evidence="3 4">DSM 25241</strain>
    </source>
</reference>
<organism evidence="3 4">
    <name type="scientific">Cohnella thailandensis</name>
    <dbReference type="NCBI Taxonomy" id="557557"/>
    <lineage>
        <taxon>Bacteria</taxon>
        <taxon>Bacillati</taxon>
        <taxon>Bacillota</taxon>
        <taxon>Bacilli</taxon>
        <taxon>Bacillales</taxon>
        <taxon>Paenibacillaceae</taxon>
        <taxon>Cohnella</taxon>
    </lineage>
</organism>